<gene>
    <name evidence="2" type="ORF">E0485_19395</name>
</gene>
<evidence type="ECO:0000313" key="2">
    <source>
        <dbReference type="EMBL" id="TCZ74630.1"/>
    </source>
</evidence>
<dbReference type="Gene3D" id="2.20.25.110">
    <property type="entry name" value="S-adenosyl-L-methionine-dependent methyltransferases"/>
    <property type="match status" value="1"/>
</dbReference>
<feature type="domain" description="Methyltransferase" evidence="1">
    <location>
        <begin position="44"/>
        <end position="142"/>
    </location>
</feature>
<dbReference type="AlphaFoldDB" id="A0A4R4E748"/>
<comment type="caution">
    <text evidence="2">The sequence shown here is derived from an EMBL/GenBank/DDBJ whole genome shotgun (WGS) entry which is preliminary data.</text>
</comment>
<keyword evidence="3" id="KW-1185">Reference proteome</keyword>
<dbReference type="InterPro" id="IPR041698">
    <property type="entry name" value="Methyltransf_25"/>
</dbReference>
<dbReference type="Pfam" id="PF13649">
    <property type="entry name" value="Methyltransf_25"/>
    <property type="match status" value="1"/>
</dbReference>
<dbReference type="CDD" id="cd02440">
    <property type="entry name" value="AdoMet_MTases"/>
    <property type="match status" value="1"/>
</dbReference>
<dbReference type="EMBL" id="SKFG01000025">
    <property type="protein sequence ID" value="TCZ74630.1"/>
    <property type="molecule type" value="Genomic_DNA"/>
</dbReference>
<organism evidence="2 3">
    <name type="scientific">Paenibacillus albiflavus</name>
    <dbReference type="NCBI Taxonomy" id="2545760"/>
    <lineage>
        <taxon>Bacteria</taxon>
        <taxon>Bacillati</taxon>
        <taxon>Bacillota</taxon>
        <taxon>Bacilli</taxon>
        <taxon>Bacillales</taxon>
        <taxon>Paenibacillaceae</taxon>
        <taxon>Paenibacillus</taxon>
    </lineage>
</organism>
<dbReference type="GO" id="GO:0008168">
    <property type="term" value="F:methyltransferase activity"/>
    <property type="evidence" value="ECO:0007669"/>
    <property type="project" value="UniProtKB-KW"/>
</dbReference>
<dbReference type="SUPFAM" id="SSF53335">
    <property type="entry name" value="S-adenosyl-L-methionine-dependent methyltransferases"/>
    <property type="match status" value="1"/>
</dbReference>
<name>A0A4R4E748_9BACL</name>
<evidence type="ECO:0000313" key="3">
    <source>
        <dbReference type="Proteomes" id="UP000295418"/>
    </source>
</evidence>
<sequence length="267" mass="30355">MLNREFIVKHWYADIYEQFENHTNDVEFLLKILNEQTDQTPQNILEVACGGGRICIPLAQAGHKVTGFDADEHMLLRCYRRMKGLSNLQCFMADATTADWGTAFDVVILAGNILINIESDMDYAQSQAVFIRKAAEALRSGGHLYLDFDLHFDPSATFNGLREGSYFKGTDDLGTYGRTISYGSIYNPITQICAGVNHIEITTNSGDQFIIPEQWYKHIPTQAQVYGWLKDAGFTIERTFINYTDQPLAEPLNDMKWCRATIWARKV</sequence>
<dbReference type="Gene3D" id="3.40.50.150">
    <property type="entry name" value="Vaccinia Virus protein VP39"/>
    <property type="match status" value="1"/>
</dbReference>
<dbReference type="InterPro" id="IPR029063">
    <property type="entry name" value="SAM-dependent_MTases_sf"/>
</dbReference>
<protein>
    <submittedName>
        <fullName evidence="2">Class I SAM-dependent methyltransferase</fullName>
    </submittedName>
</protein>
<dbReference type="PANTHER" id="PTHR43591">
    <property type="entry name" value="METHYLTRANSFERASE"/>
    <property type="match status" value="1"/>
</dbReference>
<keyword evidence="2" id="KW-0808">Transferase</keyword>
<dbReference type="OrthoDB" id="9804312at2"/>
<accession>A0A4R4E748</accession>
<evidence type="ECO:0000259" key="1">
    <source>
        <dbReference type="Pfam" id="PF13649"/>
    </source>
</evidence>
<dbReference type="Proteomes" id="UP000295418">
    <property type="component" value="Unassembled WGS sequence"/>
</dbReference>
<dbReference type="GO" id="GO:0032259">
    <property type="term" value="P:methylation"/>
    <property type="evidence" value="ECO:0007669"/>
    <property type="project" value="UniProtKB-KW"/>
</dbReference>
<keyword evidence="2" id="KW-0489">Methyltransferase</keyword>
<reference evidence="2 3" key="1">
    <citation type="submission" date="2019-03" db="EMBL/GenBank/DDBJ databases">
        <authorList>
            <person name="Kim M.K.M."/>
        </authorList>
    </citation>
    <scope>NUCLEOTIDE SEQUENCE [LARGE SCALE GENOMIC DNA]</scope>
    <source>
        <strain evidence="2 3">18JY21-1</strain>
    </source>
</reference>
<proteinExistence type="predicted"/>